<gene>
    <name evidence="3" type="ORF">V6N11_043910</name>
</gene>
<evidence type="ECO:0000256" key="1">
    <source>
        <dbReference type="ARBA" id="ARBA00022737"/>
    </source>
</evidence>
<evidence type="ECO:0000313" key="4">
    <source>
        <dbReference type="Proteomes" id="UP001396334"/>
    </source>
</evidence>
<feature type="repeat" description="PPR" evidence="2">
    <location>
        <begin position="193"/>
        <end position="227"/>
    </location>
</feature>
<dbReference type="Gene3D" id="1.25.40.10">
    <property type="entry name" value="Tetratricopeptide repeat domain"/>
    <property type="match status" value="2"/>
</dbReference>
<dbReference type="EMBL" id="JBBPBN010000023">
    <property type="protein sequence ID" value="KAK9011053.1"/>
    <property type="molecule type" value="Genomic_DNA"/>
</dbReference>
<dbReference type="PROSITE" id="PS51375">
    <property type="entry name" value="PPR"/>
    <property type="match status" value="2"/>
</dbReference>
<dbReference type="InterPro" id="IPR011990">
    <property type="entry name" value="TPR-like_helical_dom_sf"/>
</dbReference>
<keyword evidence="1" id="KW-0677">Repeat</keyword>
<organism evidence="3 4">
    <name type="scientific">Hibiscus sabdariffa</name>
    <name type="common">roselle</name>
    <dbReference type="NCBI Taxonomy" id="183260"/>
    <lineage>
        <taxon>Eukaryota</taxon>
        <taxon>Viridiplantae</taxon>
        <taxon>Streptophyta</taxon>
        <taxon>Embryophyta</taxon>
        <taxon>Tracheophyta</taxon>
        <taxon>Spermatophyta</taxon>
        <taxon>Magnoliopsida</taxon>
        <taxon>eudicotyledons</taxon>
        <taxon>Gunneridae</taxon>
        <taxon>Pentapetalae</taxon>
        <taxon>rosids</taxon>
        <taxon>malvids</taxon>
        <taxon>Malvales</taxon>
        <taxon>Malvaceae</taxon>
        <taxon>Malvoideae</taxon>
        <taxon>Hibiscus</taxon>
    </lineage>
</organism>
<reference evidence="3 4" key="1">
    <citation type="journal article" date="2024" name="G3 (Bethesda)">
        <title>Genome assembly of Hibiscus sabdariffa L. provides insights into metabolisms of medicinal natural products.</title>
        <authorList>
            <person name="Kim T."/>
        </authorList>
    </citation>
    <scope>NUCLEOTIDE SEQUENCE [LARGE SCALE GENOMIC DNA]</scope>
    <source>
        <strain evidence="3">TK-2024</strain>
        <tissue evidence="3">Old leaves</tissue>
    </source>
</reference>
<name>A0ABR2RDM0_9ROSI</name>
<dbReference type="InterPro" id="IPR046960">
    <property type="entry name" value="PPR_At4g14850-like_plant"/>
</dbReference>
<accession>A0ABR2RDM0</accession>
<evidence type="ECO:0000313" key="3">
    <source>
        <dbReference type="EMBL" id="KAK9011053.1"/>
    </source>
</evidence>
<dbReference type="Pfam" id="PF13041">
    <property type="entry name" value="PPR_2"/>
    <property type="match status" value="1"/>
</dbReference>
<dbReference type="NCBIfam" id="TIGR00756">
    <property type="entry name" value="PPR"/>
    <property type="match status" value="2"/>
</dbReference>
<evidence type="ECO:0000256" key="2">
    <source>
        <dbReference type="PROSITE-ProRule" id="PRU00708"/>
    </source>
</evidence>
<sequence length="325" mass="37262">MEQQYLKLQEDCAIIQQLTIRADNNHRTPFFHLFGSYLIVDTVQFFDLGFSILNRVMVHLSRKFTTIPINFIPKYQRQQIPSQRTQPFIPFSQLQSQRNLLESQLISAICGCTSLTQPQEIHYRLLCKGLEQCCYIITKLVRSLTKMEIPMDSCAKLVFNQASSTVLDENLGRQIHAQATLIGESFDQLPLKDMVAWTAMVTGYAQNVKPREALELFKRMQNEGVKADECGSIEDACKIFAAMEERYVFSYSSMIAGFAMHGCAYEALELFHEMVNIGMKPDKVTFIAVLTACSHSKLVDQVVKYLQPWRRNSGFLQELIIMLAW</sequence>
<evidence type="ECO:0008006" key="5">
    <source>
        <dbReference type="Google" id="ProtNLM"/>
    </source>
</evidence>
<dbReference type="InterPro" id="IPR002885">
    <property type="entry name" value="PPR_rpt"/>
</dbReference>
<dbReference type="Pfam" id="PF01535">
    <property type="entry name" value="PPR"/>
    <property type="match status" value="1"/>
</dbReference>
<keyword evidence="4" id="KW-1185">Reference proteome</keyword>
<comment type="caution">
    <text evidence="3">The sequence shown here is derived from an EMBL/GenBank/DDBJ whole genome shotgun (WGS) entry which is preliminary data.</text>
</comment>
<feature type="repeat" description="PPR" evidence="2">
    <location>
        <begin position="247"/>
        <end position="281"/>
    </location>
</feature>
<dbReference type="Proteomes" id="UP001396334">
    <property type="component" value="Unassembled WGS sequence"/>
</dbReference>
<proteinExistence type="predicted"/>
<protein>
    <recommendedName>
        <fullName evidence="5">Pentatricopeptide repeat-containing protein</fullName>
    </recommendedName>
</protein>
<dbReference type="PANTHER" id="PTHR47926">
    <property type="entry name" value="PENTATRICOPEPTIDE REPEAT-CONTAINING PROTEIN"/>
    <property type="match status" value="1"/>
</dbReference>